<keyword evidence="5" id="KW-1278">Translocase</keyword>
<dbReference type="GO" id="GO:0046872">
    <property type="term" value="F:metal ion binding"/>
    <property type="evidence" value="ECO:0007669"/>
    <property type="project" value="UniProtKB-KW"/>
</dbReference>
<dbReference type="InterPro" id="IPR018303">
    <property type="entry name" value="ATPase_P-typ_P_site"/>
</dbReference>
<evidence type="ECO:0000256" key="4">
    <source>
        <dbReference type="ARBA" id="ARBA00022723"/>
    </source>
</evidence>
<evidence type="ECO:0000256" key="7">
    <source>
        <dbReference type="ARBA" id="ARBA00023136"/>
    </source>
</evidence>
<dbReference type="EMBL" id="CP001684">
    <property type="protein sequence ID" value="ACV23184.1"/>
    <property type="molecule type" value="Genomic_DNA"/>
</dbReference>
<dbReference type="GO" id="GO:0019829">
    <property type="term" value="F:ATPase-coupled monoatomic cation transmembrane transporter activity"/>
    <property type="evidence" value="ECO:0007669"/>
    <property type="project" value="InterPro"/>
</dbReference>
<keyword evidence="4 8" id="KW-0479">Metal-binding</keyword>
<evidence type="ECO:0000313" key="11">
    <source>
        <dbReference type="Proteomes" id="UP000002026"/>
    </source>
</evidence>
<dbReference type="GO" id="GO:0005524">
    <property type="term" value="F:ATP binding"/>
    <property type="evidence" value="ECO:0007669"/>
    <property type="project" value="UniProtKB-UniRule"/>
</dbReference>
<dbReference type="InterPro" id="IPR023298">
    <property type="entry name" value="ATPase_P-typ_TM_dom_sf"/>
</dbReference>
<dbReference type="Pfam" id="PF00122">
    <property type="entry name" value="E1-E2_ATPase"/>
    <property type="match status" value="1"/>
</dbReference>
<protein>
    <submittedName>
        <fullName evidence="10">Heavy metal translocating P-type ATPase</fullName>
    </submittedName>
</protein>
<feature type="transmembrane region" description="Helical" evidence="8">
    <location>
        <begin position="581"/>
        <end position="600"/>
    </location>
</feature>
<dbReference type="Gene3D" id="3.40.1110.10">
    <property type="entry name" value="Calcium-transporting ATPase, cytoplasmic domain N"/>
    <property type="match status" value="1"/>
</dbReference>
<dbReference type="Proteomes" id="UP000002026">
    <property type="component" value="Chromosome"/>
</dbReference>
<dbReference type="SFLD" id="SFLDF00027">
    <property type="entry name" value="p-type_atpase"/>
    <property type="match status" value="1"/>
</dbReference>
<feature type="domain" description="P-type ATPase A" evidence="9">
    <location>
        <begin position="127"/>
        <end position="229"/>
    </location>
</feature>
<evidence type="ECO:0000256" key="1">
    <source>
        <dbReference type="ARBA" id="ARBA00004651"/>
    </source>
</evidence>
<dbReference type="SUPFAM" id="SSF56784">
    <property type="entry name" value="HAD-like"/>
    <property type="match status" value="1"/>
</dbReference>
<keyword evidence="3 8" id="KW-0812">Transmembrane</keyword>
<dbReference type="Gene3D" id="2.70.150.10">
    <property type="entry name" value="Calcium-transporting ATPase, cytoplasmic transduction domain A"/>
    <property type="match status" value="1"/>
</dbReference>
<feature type="transmembrane region" description="Helical" evidence="8">
    <location>
        <begin position="25"/>
        <end position="45"/>
    </location>
</feature>
<dbReference type="AlphaFoldDB" id="C7N8E9"/>
<dbReference type="InterPro" id="IPR051014">
    <property type="entry name" value="Cation_Transport_ATPase_IB"/>
</dbReference>
<feature type="transmembrane region" description="Helical" evidence="8">
    <location>
        <begin position="270"/>
        <end position="295"/>
    </location>
</feature>
<dbReference type="InterPro" id="IPR023299">
    <property type="entry name" value="ATPase_P-typ_cyto_dom_N"/>
</dbReference>
<dbReference type="GO" id="GO:0016887">
    <property type="term" value="F:ATP hydrolysis activity"/>
    <property type="evidence" value="ECO:0007669"/>
    <property type="project" value="InterPro"/>
</dbReference>
<dbReference type="SUPFAM" id="SSF81653">
    <property type="entry name" value="Calcium ATPase, transduction domain A"/>
    <property type="match status" value="1"/>
</dbReference>
<dbReference type="GO" id="GO:0005886">
    <property type="term" value="C:plasma membrane"/>
    <property type="evidence" value="ECO:0007669"/>
    <property type="project" value="UniProtKB-SubCell"/>
</dbReference>
<keyword evidence="8" id="KW-1003">Cell membrane</keyword>
<dbReference type="PANTHER" id="PTHR48085:SF5">
    <property type="entry name" value="CADMIUM_ZINC-TRANSPORTING ATPASE HMA4-RELATED"/>
    <property type="match status" value="1"/>
</dbReference>
<dbReference type="FunFam" id="2.70.150.10:FF:000002">
    <property type="entry name" value="Copper-transporting ATPase 1, putative"/>
    <property type="match status" value="1"/>
</dbReference>
<evidence type="ECO:0000256" key="6">
    <source>
        <dbReference type="ARBA" id="ARBA00022989"/>
    </source>
</evidence>
<keyword evidence="8" id="KW-0547">Nucleotide-binding</keyword>
<feature type="transmembrane region" description="Helical" evidence="8">
    <location>
        <begin position="245"/>
        <end position="264"/>
    </location>
</feature>
<dbReference type="KEGG" id="shi:Shel_21740"/>
<dbReference type="SUPFAM" id="SSF81665">
    <property type="entry name" value="Calcium ATPase, transmembrane domain M"/>
    <property type="match status" value="1"/>
</dbReference>
<comment type="subcellular location">
    <subcellularLocation>
        <location evidence="1">Cell membrane</location>
        <topology evidence="1">Multi-pass membrane protein</topology>
    </subcellularLocation>
</comment>
<keyword evidence="6 8" id="KW-1133">Transmembrane helix</keyword>
<dbReference type="PRINTS" id="PR00119">
    <property type="entry name" value="CATATPASE"/>
</dbReference>
<accession>C7N8E9</accession>
<dbReference type="HOGENOM" id="CLU_001771_11_2_11"/>
<dbReference type="SFLD" id="SFLDS00003">
    <property type="entry name" value="Haloacid_Dehalogenase"/>
    <property type="match status" value="1"/>
</dbReference>
<reference evidence="10 11" key="1">
    <citation type="journal article" date="2009" name="Stand. Genomic Sci.">
        <title>Complete genome sequence of Slackia heliotrinireducens type strain (RHS 1).</title>
        <authorList>
            <person name="Pukall R."/>
            <person name="Lapidus A."/>
            <person name="Nolan M."/>
            <person name="Copeland A."/>
            <person name="Glavina Del Rio T."/>
            <person name="Lucas S."/>
            <person name="Chen F."/>
            <person name="Tice H."/>
            <person name="Cheng J.F."/>
            <person name="Chertkov O."/>
            <person name="Bruce D."/>
            <person name="Goodwin L."/>
            <person name="Kuske C."/>
            <person name="Brettin T."/>
            <person name="Detter J.C."/>
            <person name="Han C."/>
            <person name="Pitluck S."/>
            <person name="Pati A."/>
            <person name="Mavrommatis K."/>
            <person name="Ivanova N."/>
            <person name="Ovchinnikova G."/>
            <person name="Chen A."/>
            <person name="Palaniappan K."/>
            <person name="Schneider S."/>
            <person name="Rohde M."/>
            <person name="Chain P."/>
            <person name="D'haeseleer P."/>
            <person name="Goker M."/>
            <person name="Bristow J."/>
            <person name="Eisen J.A."/>
            <person name="Markowitz V."/>
            <person name="Kyrpides N.C."/>
            <person name="Klenk H.P."/>
            <person name="Hugenholtz P."/>
        </authorList>
    </citation>
    <scope>NUCLEOTIDE SEQUENCE [LARGE SCALE GENOMIC DNA]</scope>
    <source>
        <strain evidence="11">ATCC 29202 / DSM 20476 / NCTC 11029 / RHS 1</strain>
    </source>
</reference>
<dbReference type="eggNOG" id="COG2217">
    <property type="taxonomic scope" value="Bacteria"/>
</dbReference>
<evidence type="ECO:0000256" key="3">
    <source>
        <dbReference type="ARBA" id="ARBA00022692"/>
    </source>
</evidence>
<dbReference type="InterPro" id="IPR027256">
    <property type="entry name" value="P-typ_ATPase_IB"/>
</dbReference>
<dbReference type="InterPro" id="IPR044492">
    <property type="entry name" value="P_typ_ATPase_HD_dom"/>
</dbReference>
<evidence type="ECO:0000313" key="10">
    <source>
        <dbReference type="EMBL" id="ACV23184.1"/>
    </source>
</evidence>
<dbReference type="SFLD" id="SFLDG00002">
    <property type="entry name" value="C1.7:_P-type_atpase_like"/>
    <property type="match status" value="1"/>
</dbReference>
<sequence length="631" mass="65100">MKGRIDAALHRLEDLFDIGGIKKDIVLLVISAVALVASFVAGRSLPVDPAWIAIVLCGIPILVGALVGLVTEFDIKADVLVAIALCASVAVGEYFAAGEVALIMQLGGLLEEVTAARARAGIKRLVSLTPRSAHVIGADGTVSDVPAEKVAAGATVRVLPGETVPVDGLIVTGLTSVDEAIVTGEPLPKDKGPGDEVSAGTVNCNGSVDVRATRAGDDGTIARMARLVESADAGKAKIVHLADQWATWVVVIALLAAAGTFLVTHEVLRAVTVLVVFCPCAFVLATPAAIAAGIGNATRHGFLVREGDALERLAKTNRVAFDKTGTLTEGTPELFAIEPLPESGFDERSLLGLVASAEAKSEHPLGKAVVDAARKAGIEPVASDAFEALPGLGIRARVGNSSVAVGNKTLMIKDGISLNRQDYLVDMAGQGGGSISYVAVDGALAGAVVLSDTVRTDAGEVVENLRSQGIEPVMLTGDAPEPARAVAARLGIEEIFPHYLPEDKLAAIERMESQGRKVAMIGDGVNDAPALRRAYVGLAIGGVGSDIAMEAADITVVGGIADLPHLFALSRKMMRKIKANLTFSMTLNFVAIALAIAAVLDPVTGALVHNCGSVFVVVNSALLLRWESQKG</sequence>
<dbReference type="RefSeq" id="WP_012799284.1">
    <property type="nucleotide sequence ID" value="NC_013165.1"/>
</dbReference>
<name>C7N8E9_SLAHD</name>
<dbReference type="InterPro" id="IPR036412">
    <property type="entry name" value="HAD-like_sf"/>
</dbReference>
<keyword evidence="7 8" id="KW-0472">Membrane</keyword>
<evidence type="ECO:0000256" key="5">
    <source>
        <dbReference type="ARBA" id="ARBA00022967"/>
    </source>
</evidence>
<dbReference type="InterPro" id="IPR001757">
    <property type="entry name" value="P_typ_ATPase"/>
</dbReference>
<dbReference type="NCBIfam" id="TIGR01494">
    <property type="entry name" value="ATPase_P-type"/>
    <property type="match status" value="1"/>
</dbReference>
<gene>
    <name evidence="10" type="ordered locus">Shel_21740</name>
</gene>
<comment type="similarity">
    <text evidence="2 8">Belongs to the cation transport ATPase (P-type) (TC 3.A.3) family. Type IB subfamily.</text>
</comment>
<evidence type="ECO:0000256" key="8">
    <source>
        <dbReference type="RuleBase" id="RU362081"/>
    </source>
</evidence>
<keyword evidence="8" id="KW-0067">ATP-binding</keyword>
<dbReference type="NCBIfam" id="TIGR01511">
    <property type="entry name" value="ATPase-IB1_Cu"/>
    <property type="match status" value="1"/>
</dbReference>
<evidence type="ECO:0000256" key="2">
    <source>
        <dbReference type="ARBA" id="ARBA00006024"/>
    </source>
</evidence>
<dbReference type="PROSITE" id="PS00154">
    <property type="entry name" value="ATPASE_E1_E2"/>
    <property type="match status" value="1"/>
</dbReference>
<keyword evidence="11" id="KW-1185">Reference proteome</keyword>
<dbReference type="Pfam" id="PF00702">
    <property type="entry name" value="Hydrolase"/>
    <property type="match status" value="1"/>
</dbReference>
<feature type="transmembrane region" description="Helical" evidence="8">
    <location>
        <begin position="51"/>
        <end position="70"/>
    </location>
</feature>
<evidence type="ECO:0000259" key="9">
    <source>
        <dbReference type="Pfam" id="PF00122"/>
    </source>
</evidence>
<dbReference type="InterPro" id="IPR023214">
    <property type="entry name" value="HAD_sf"/>
</dbReference>
<dbReference type="PANTHER" id="PTHR48085">
    <property type="entry name" value="CADMIUM/ZINC-TRANSPORTING ATPASE HMA2-RELATED"/>
    <property type="match status" value="1"/>
</dbReference>
<dbReference type="InterPro" id="IPR008250">
    <property type="entry name" value="ATPase_P-typ_transduc_dom_A_sf"/>
</dbReference>
<dbReference type="NCBIfam" id="TIGR01525">
    <property type="entry name" value="ATPase-IB_hvy"/>
    <property type="match status" value="1"/>
</dbReference>
<dbReference type="STRING" id="471855.Shel_21740"/>
<feature type="transmembrane region" description="Helical" evidence="8">
    <location>
        <begin position="606"/>
        <end position="626"/>
    </location>
</feature>
<dbReference type="Gene3D" id="3.40.50.1000">
    <property type="entry name" value="HAD superfamily/HAD-like"/>
    <property type="match status" value="1"/>
</dbReference>
<organism evidence="10 11">
    <name type="scientific">Slackia heliotrinireducens (strain ATCC 29202 / DSM 20476 / NCTC 11029 / RHS 1)</name>
    <name type="common">Peptococcus heliotrinreducens</name>
    <dbReference type="NCBI Taxonomy" id="471855"/>
    <lineage>
        <taxon>Bacteria</taxon>
        <taxon>Bacillati</taxon>
        <taxon>Actinomycetota</taxon>
        <taxon>Coriobacteriia</taxon>
        <taxon>Eggerthellales</taxon>
        <taxon>Eggerthellaceae</taxon>
        <taxon>Slackia</taxon>
    </lineage>
</organism>
<proteinExistence type="inferred from homology"/>
<dbReference type="InterPro" id="IPR059000">
    <property type="entry name" value="ATPase_P-type_domA"/>
</dbReference>